<evidence type="ECO:0000256" key="1">
    <source>
        <dbReference type="ARBA" id="ARBA00004374"/>
    </source>
</evidence>
<dbReference type="Proteomes" id="UP001642483">
    <property type="component" value="Unassembled WGS sequence"/>
</dbReference>
<sequence>MSPAYAREVQDTQEIVLENKKVLVEKVHLAGLQRTKADYLAEDVKPLFKCESFLETYQLSLICKRKLMKKGIFKEVDVLIDTTAAYKDSSDEGIQVIFKVKERGSLCGEAKTEMSNTEKPRWLMRIISPNLFGRGESLSASFSHSLSSSSVLYQPTDFSIGFTKPYQNDANMQLLLLQQKEDCPWAQYDQTFRGFKTVFDFPLLGNQHSLEWQGMWRELACSNVGTAFEVRQQMGHSLKSSLLHTMVLDRTDDAILPKRGFHLKLTEEFAGLGGDVKFIKERLESSLHATLFQKITLGLGFQAGFLLPYGTNNKTCITDKFFIGGPLTLRGFETNSVGNETCGNFIGSNAFWMVGGHIYTPLPFYWSRFGRGSWLDNFRFHGFVNAGNAFDIDFKATFASNAENAKKDIRLSYGFGLVYKFMNAARFELNFCIPIKAQSTDRLCDGVQFGIGVSSV</sequence>
<evidence type="ECO:0000259" key="6">
    <source>
        <dbReference type="Pfam" id="PF01103"/>
    </source>
</evidence>
<gene>
    <name evidence="7" type="ORF">CVLEPA_LOCUS8015</name>
</gene>
<dbReference type="InterPro" id="IPR000184">
    <property type="entry name" value="Bac_surfAg_D15"/>
</dbReference>
<protein>
    <recommendedName>
        <fullName evidence="6">Bacterial surface antigen (D15) domain-containing protein</fullName>
    </recommendedName>
</protein>
<dbReference type="EMBL" id="CAWYQH010000046">
    <property type="protein sequence ID" value="CAK8678058.1"/>
    <property type="molecule type" value="Genomic_DNA"/>
</dbReference>
<comment type="caution">
    <text evidence="7">The sequence shown here is derived from an EMBL/GenBank/DDBJ whole genome shotgun (WGS) entry which is preliminary data.</text>
</comment>
<keyword evidence="4" id="KW-0812">Transmembrane</keyword>
<comment type="similarity">
    <text evidence="2">Belongs to the SAM50/omp85 family.</text>
</comment>
<keyword evidence="8" id="KW-1185">Reference proteome</keyword>
<dbReference type="PANTHER" id="PTHR12815:SF18">
    <property type="entry name" value="SORTING AND ASSEMBLY MACHINERY COMPONENT 50 HOMOLOG"/>
    <property type="match status" value="1"/>
</dbReference>
<evidence type="ECO:0000256" key="4">
    <source>
        <dbReference type="ARBA" id="ARBA00022692"/>
    </source>
</evidence>
<evidence type="ECO:0000256" key="3">
    <source>
        <dbReference type="ARBA" id="ARBA00022452"/>
    </source>
</evidence>
<keyword evidence="3" id="KW-1134">Transmembrane beta strand</keyword>
<evidence type="ECO:0000313" key="7">
    <source>
        <dbReference type="EMBL" id="CAK8678058.1"/>
    </source>
</evidence>
<name>A0ABP0FGN1_CLALP</name>
<evidence type="ECO:0000256" key="5">
    <source>
        <dbReference type="ARBA" id="ARBA00023136"/>
    </source>
</evidence>
<feature type="domain" description="Bacterial surface antigen (D15)" evidence="6">
    <location>
        <begin position="130"/>
        <end position="452"/>
    </location>
</feature>
<keyword evidence="5" id="KW-0472">Membrane</keyword>
<dbReference type="PANTHER" id="PTHR12815">
    <property type="entry name" value="SORTING AND ASSEMBLY MACHINERY SAMM50 PROTEIN FAMILY MEMBER"/>
    <property type="match status" value="1"/>
</dbReference>
<evidence type="ECO:0000313" key="8">
    <source>
        <dbReference type="Proteomes" id="UP001642483"/>
    </source>
</evidence>
<dbReference type="Pfam" id="PF01103">
    <property type="entry name" value="Omp85"/>
    <property type="match status" value="1"/>
</dbReference>
<proteinExistence type="inferred from homology"/>
<reference evidence="7 8" key="1">
    <citation type="submission" date="2024-02" db="EMBL/GenBank/DDBJ databases">
        <authorList>
            <person name="Daric V."/>
            <person name="Darras S."/>
        </authorList>
    </citation>
    <scope>NUCLEOTIDE SEQUENCE [LARGE SCALE GENOMIC DNA]</scope>
</reference>
<accession>A0ABP0FGN1</accession>
<dbReference type="InterPro" id="IPR039910">
    <property type="entry name" value="D15-like"/>
</dbReference>
<organism evidence="7 8">
    <name type="scientific">Clavelina lepadiformis</name>
    <name type="common">Light-bulb sea squirt</name>
    <name type="synonym">Ascidia lepadiformis</name>
    <dbReference type="NCBI Taxonomy" id="159417"/>
    <lineage>
        <taxon>Eukaryota</taxon>
        <taxon>Metazoa</taxon>
        <taxon>Chordata</taxon>
        <taxon>Tunicata</taxon>
        <taxon>Ascidiacea</taxon>
        <taxon>Aplousobranchia</taxon>
        <taxon>Clavelinidae</taxon>
        <taxon>Clavelina</taxon>
    </lineage>
</organism>
<dbReference type="Gene3D" id="2.40.160.50">
    <property type="entry name" value="membrane protein fhac: a member of the omp85/tpsb transporter family"/>
    <property type="match status" value="1"/>
</dbReference>
<comment type="subcellular location">
    <subcellularLocation>
        <location evidence="1">Mitochondrion outer membrane</location>
        <topology evidence="1">Multi-pass membrane protein</topology>
    </subcellularLocation>
</comment>
<evidence type="ECO:0000256" key="2">
    <source>
        <dbReference type="ARBA" id="ARBA00010913"/>
    </source>
</evidence>